<reference evidence="1" key="1">
    <citation type="submission" date="2022-06" db="EMBL/GenBank/DDBJ databases">
        <title>Ornithinimicrobium JY.X270.</title>
        <authorList>
            <person name="Huang Y."/>
        </authorList>
    </citation>
    <scope>NUCLEOTIDE SEQUENCE</scope>
    <source>
        <strain evidence="1">JY.X270</strain>
    </source>
</reference>
<dbReference type="RefSeq" id="WP_252620656.1">
    <property type="nucleotide sequence ID" value="NZ_CP099490.1"/>
</dbReference>
<proteinExistence type="predicted"/>
<dbReference type="EMBL" id="CP099490">
    <property type="protein sequence ID" value="USQ76022.1"/>
    <property type="molecule type" value="Genomic_DNA"/>
</dbReference>
<evidence type="ECO:0000313" key="2">
    <source>
        <dbReference type="Proteomes" id="UP001056535"/>
    </source>
</evidence>
<organism evidence="1 2">
    <name type="scientific">Ornithinimicrobium cryptoxanthini</name>
    <dbReference type="NCBI Taxonomy" id="2934161"/>
    <lineage>
        <taxon>Bacteria</taxon>
        <taxon>Bacillati</taxon>
        <taxon>Actinomycetota</taxon>
        <taxon>Actinomycetes</taxon>
        <taxon>Micrococcales</taxon>
        <taxon>Ornithinimicrobiaceae</taxon>
        <taxon>Ornithinimicrobium</taxon>
    </lineage>
</organism>
<dbReference type="Proteomes" id="UP001056535">
    <property type="component" value="Chromosome"/>
</dbReference>
<accession>A0ABY4YHB2</accession>
<sequence length="104" mass="11881">MPRRNRVDPWGDLVAHPARGMFTGNRGCVVDDRGRVVRHHGNNLLWITCRLEFRGRRVELARPNRWTPLFFLDDAVALAAGHRPCGECRHTDYLAYRDGVTAAT</sequence>
<protein>
    <submittedName>
        <fullName evidence="1">Uncharacterized protein</fullName>
    </submittedName>
</protein>
<name>A0ABY4YHB2_9MICO</name>
<gene>
    <name evidence="1" type="ORF">NF557_15715</name>
</gene>
<keyword evidence="2" id="KW-1185">Reference proteome</keyword>
<evidence type="ECO:0000313" key="1">
    <source>
        <dbReference type="EMBL" id="USQ76022.1"/>
    </source>
</evidence>